<proteinExistence type="predicted"/>
<accession>A0A834K1I2</accession>
<dbReference type="AlphaFoldDB" id="A0A834K1I2"/>
<organism evidence="2 3">
    <name type="scientific">Vespula pensylvanica</name>
    <name type="common">Western yellow jacket</name>
    <name type="synonym">Wasp</name>
    <dbReference type="NCBI Taxonomy" id="30213"/>
    <lineage>
        <taxon>Eukaryota</taxon>
        <taxon>Metazoa</taxon>
        <taxon>Ecdysozoa</taxon>
        <taxon>Arthropoda</taxon>
        <taxon>Hexapoda</taxon>
        <taxon>Insecta</taxon>
        <taxon>Pterygota</taxon>
        <taxon>Neoptera</taxon>
        <taxon>Endopterygota</taxon>
        <taxon>Hymenoptera</taxon>
        <taxon>Apocrita</taxon>
        <taxon>Aculeata</taxon>
        <taxon>Vespoidea</taxon>
        <taxon>Vespidae</taxon>
        <taxon>Vespinae</taxon>
        <taxon>Vespula</taxon>
    </lineage>
</organism>
<reference evidence="2" key="1">
    <citation type="journal article" date="2020" name="G3 (Bethesda)">
        <title>High-Quality Assemblies for Three Invasive Social Wasps from the &lt;i&gt;Vespula&lt;/i&gt; Genus.</title>
        <authorList>
            <person name="Harrop T.W.R."/>
            <person name="Guhlin J."/>
            <person name="McLaughlin G.M."/>
            <person name="Permina E."/>
            <person name="Stockwell P."/>
            <person name="Gilligan J."/>
            <person name="Le Lec M.F."/>
            <person name="Gruber M.A.M."/>
            <person name="Quinn O."/>
            <person name="Lovegrove M."/>
            <person name="Duncan E.J."/>
            <person name="Remnant E.J."/>
            <person name="Van Eeckhoven J."/>
            <person name="Graham B."/>
            <person name="Knapp R.A."/>
            <person name="Langford K.W."/>
            <person name="Kronenberg Z."/>
            <person name="Press M.O."/>
            <person name="Eacker S.M."/>
            <person name="Wilson-Rankin E.E."/>
            <person name="Purcell J."/>
            <person name="Lester P.J."/>
            <person name="Dearden P.K."/>
        </authorList>
    </citation>
    <scope>NUCLEOTIDE SEQUENCE</scope>
    <source>
        <strain evidence="2">Volc-1</strain>
    </source>
</reference>
<sequence length="154" mass="17483">MILALGARGPGHSRRATTTKRWQPCKPRSFLLSDLVFPSQHLVEWKPFQLLSPNSVVESIVEEQSSFFSFNRDVYNTRKTALSPLKNRVGKTTDFLLSELPDKLTQSNRSPLEGTNEPRKEDCDDLEEILRIGLATSGWHARKKVAAFETLISR</sequence>
<feature type="region of interest" description="Disordered" evidence="1">
    <location>
        <begin position="1"/>
        <end position="20"/>
    </location>
</feature>
<name>A0A834K1I2_VESPE</name>
<evidence type="ECO:0000313" key="3">
    <source>
        <dbReference type="Proteomes" id="UP000600918"/>
    </source>
</evidence>
<evidence type="ECO:0000256" key="1">
    <source>
        <dbReference type="SAM" id="MobiDB-lite"/>
    </source>
</evidence>
<comment type="caution">
    <text evidence="2">The sequence shown here is derived from an EMBL/GenBank/DDBJ whole genome shotgun (WGS) entry which is preliminary data.</text>
</comment>
<evidence type="ECO:0000313" key="2">
    <source>
        <dbReference type="EMBL" id="KAF7396884.1"/>
    </source>
</evidence>
<keyword evidence="3" id="KW-1185">Reference proteome</keyword>
<dbReference type="EMBL" id="JACSDY010000020">
    <property type="protein sequence ID" value="KAF7396884.1"/>
    <property type="molecule type" value="Genomic_DNA"/>
</dbReference>
<protein>
    <submittedName>
        <fullName evidence="2">Uncharacterized protein</fullName>
    </submittedName>
</protein>
<dbReference type="Proteomes" id="UP000600918">
    <property type="component" value="Unassembled WGS sequence"/>
</dbReference>
<gene>
    <name evidence="2" type="ORF">H0235_016421</name>
</gene>